<dbReference type="PANTHER" id="PTHR32039">
    <property type="entry name" value="MAGNESIUM-CHELATASE SUBUNIT CHLI"/>
    <property type="match status" value="1"/>
</dbReference>
<dbReference type="AlphaFoldDB" id="A0A1D1ZXP5"/>
<dbReference type="GO" id="GO:0015995">
    <property type="term" value="P:chlorophyll biosynthetic process"/>
    <property type="evidence" value="ECO:0007669"/>
    <property type="project" value="UniProtKB-UniPathway"/>
</dbReference>
<feature type="region of interest" description="Disordered" evidence="10">
    <location>
        <begin position="408"/>
        <end position="438"/>
    </location>
</feature>
<evidence type="ECO:0000256" key="2">
    <source>
        <dbReference type="ARBA" id="ARBA00005799"/>
    </source>
</evidence>
<protein>
    <recommendedName>
        <fullName evidence="3">magnesium chelatase</fullName>
        <ecNumber evidence="3">6.6.1.1</ecNumber>
    </recommendedName>
</protein>
<dbReference type="Pfam" id="PF17863">
    <property type="entry name" value="AAA_lid_2"/>
    <property type="match status" value="1"/>
</dbReference>
<evidence type="ECO:0000256" key="7">
    <source>
        <dbReference type="ARBA" id="ARBA00022840"/>
    </source>
</evidence>
<dbReference type="PANTHER" id="PTHR32039:SF9">
    <property type="entry name" value="MAGNESIUM-CHELATASE SUBUNIT CHLI-2, CHLOROPLASTIC"/>
    <property type="match status" value="1"/>
</dbReference>
<evidence type="ECO:0000256" key="4">
    <source>
        <dbReference type="ARBA" id="ARBA00022531"/>
    </source>
</evidence>
<comment type="pathway">
    <text evidence="1">Porphyrin-containing compound metabolism; chlorophyll biosynthesis.</text>
</comment>
<dbReference type="EC" id="6.6.1.1" evidence="3"/>
<evidence type="ECO:0000256" key="3">
    <source>
        <dbReference type="ARBA" id="ARBA00012825"/>
    </source>
</evidence>
<organism evidence="13">
    <name type="scientific">Auxenochlorella protothecoides</name>
    <name type="common">Green microalga</name>
    <name type="synonym">Chlorella protothecoides</name>
    <dbReference type="NCBI Taxonomy" id="3075"/>
    <lineage>
        <taxon>Eukaryota</taxon>
        <taxon>Viridiplantae</taxon>
        <taxon>Chlorophyta</taxon>
        <taxon>core chlorophytes</taxon>
        <taxon>Trebouxiophyceae</taxon>
        <taxon>Chlorellales</taxon>
        <taxon>Chlorellaceae</taxon>
        <taxon>Auxenochlorella</taxon>
    </lineage>
</organism>
<feature type="compositionally biased region" description="Basic and acidic residues" evidence="10">
    <location>
        <begin position="408"/>
        <end position="420"/>
    </location>
</feature>
<keyword evidence="4" id="KW-0602">Photosynthesis</keyword>
<reference evidence="13" key="1">
    <citation type="submission" date="2015-08" db="EMBL/GenBank/DDBJ databases">
        <authorList>
            <person name="Babu N.S."/>
            <person name="Beckwith C.J."/>
            <person name="Beseler K.G."/>
            <person name="Brison A."/>
            <person name="Carone J.V."/>
            <person name="Caskin T.P."/>
            <person name="Diamond M."/>
            <person name="Durham M.E."/>
            <person name="Foxe J.M."/>
            <person name="Go M."/>
            <person name="Henderson B.A."/>
            <person name="Jones I.B."/>
            <person name="McGettigan J.A."/>
            <person name="Micheletti S.J."/>
            <person name="Nasrallah M.E."/>
            <person name="Ortiz D."/>
            <person name="Piller C.R."/>
            <person name="Privatt S.R."/>
            <person name="Schneider S.L."/>
            <person name="Sharp S."/>
            <person name="Smith T.C."/>
            <person name="Stanton J.D."/>
            <person name="Ullery H.E."/>
            <person name="Wilson R.J."/>
            <person name="Serrano M.G."/>
            <person name="Buck G."/>
            <person name="Lee V."/>
            <person name="Wang Y."/>
            <person name="Carvalho R."/>
            <person name="Voegtly L."/>
            <person name="Shi R."/>
            <person name="Duckworth R."/>
            <person name="Johnson A."/>
            <person name="Loviza R."/>
            <person name="Walstead R."/>
            <person name="Shah Z."/>
            <person name="Kiflezghi M."/>
            <person name="Wade K."/>
            <person name="Ball S.L."/>
            <person name="Bradley K.W."/>
            <person name="Asai D.J."/>
            <person name="Bowman C.A."/>
            <person name="Russell D.A."/>
            <person name="Pope W.H."/>
            <person name="Jacobs-Sera D."/>
            <person name="Hendrix R.W."/>
            <person name="Hatfull G.F."/>
        </authorList>
    </citation>
    <scope>NUCLEOTIDE SEQUENCE</scope>
</reference>
<name>A0A1D1ZXP5_AUXPR</name>
<evidence type="ECO:0000256" key="5">
    <source>
        <dbReference type="ARBA" id="ARBA00022598"/>
    </source>
</evidence>
<dbReference type="Gene3D" id="1.10.8.80">
    <property type="entry name" value="Magnesium chelatase subunit I, C-Terminal domain"/>
    <property type="match status" value="1"/>
</dbReference>
<dbReference type="GO" id="GO:0016851">
    <property type="term" value="F:magnesium chelatase activity"/>
    <property type="evidence" value="ECO:0007669"/>
    <property type="project" value="UniProtKB-EC"/>
</dbReference>
<dbReference type="GO" id="GO:0009570">
    <property type="term" value="C:chloroplast stroma"/>
    <property type="evidence" value="ECO:0007669"/>
    <property type="project" value="TreeGrafter"/>
</dbReference>
<evidence type="ECO:0000313" key="13">
    <source>
        <dbReference type="EMBL" id="JAT71714.1"/>
    </source>
</evidence>
<evidence type="ECO:0000259" key="12">
    <source>
        <dbReference type="Pfam" id="PF17863"/>
    </source>
</evidence>
<dbReference type="UniPathway" id="UPA00668"/>
<dbReference type="InterPro" id="IPR045006">
    <property type="entry name" value="CHLI-like"/>
</dbReference>
<feature type="domain" description="Magnesium chelatase ChlI-like catalytic" evidence="11">
    <location>
        <begin position="181"/>
        <end position="253"/>
    </location>
</feature>
<evidence type="ECO:0000256" key="8">
    <source>
        <dbReference type="ARBA" id="ARBA00023171"/>
    </source>
</evidence>
<dbReference type="GO" id="GO:0005524">
    <property type="term" value="F:ATP binding"/>
    <property type="evidence" value="ECO:0007669"/>
    <property type="project" value="UniProtKB-KW"/>
</dbReference>
<dbReference type="InterPro" id="IPR027417">
    <property type="entry name" value="P-loop_NTPase"/>
</dbReference>
<comment type="similarity">
    <text evidence="2">Belongs to the Mg-chelatase subunits D/I family.</text>
</comment>
<keyword evidence="6" id="KW-0547">Nucleotide-binding</keyword>
<feature type="domain" description="ChlI/MoxR AAA lid" evidence="12">
    <location>
        <begin position="330"/>
        <end position="389"/>
    </location>
</feature>
<accession>A0A1D1ZXP5</accession>
<evidence type="ECO:0000256" key="10">
    <source>
        <dbReference type="SAM" id="MobiDB-lite"/>
    </source>
</evidence>
<dbReference type="InterPro" id="IPR000523">
    <property type="entry name" value="Mg_chelatse_chII-like_cat_dom"/>
</dbReference>
<dbReference type="EMBL" id="GDKF01006908">
    <property type="protein sequence ID" value="JAT71714.1"/>
    <property type="molecule type" value="Transcribed_RNA"/>
</dbReference>
<evidence type="ECO:0000259" key="11">
    <source>
        <dbReference type="Pfam" id="PF01078"/>
    </source>
</evidence>
<dbReference type="GO" id="GO:0015979">
    <property type="term" value="P:photosynthesis"/>
    <property type="evidence" value="ECO:0007669"/>
    <property type="project" value="UniProtKB-KW"/>
</dbReference>
<keyword evidence="5" id="KW-0436">Ligase</keyword>
<dbReference type="InterPro" id="IPR041628">
    <property type="entry name" value="ChlI/MoxR_AAA_lid"/>
</dbReference>
<keyword evidence="7" id="KW-0067">ATP-binding</keyword>
<dbReference type="Gene3D" id="3.40.50.300">
    <property type="entry name" value="P-loop containing nucleotide triphosphate hydrolases"/>
    <property type="match status" value="1"/>
</dbReference>
<gene>
    <name evidence="13" type="ORF">g.1898</name>
</gene>
<comment type="subunit">
    <text evidence="9">The magnesium chelatase complex is a heterotrimer consisting of subunits CHLI, CHLD and CHLH.</text>
</comment>
<dbReference type="Pfam" id="PF01078">
    <property type="entry name" value="Mg_chelatase"/>
    <property type="match status" value="1"/>
</dbReference>
<evidence type="ECO:0000256" key="9">
    <source>
        <dbReference type="ARBA" id="ARBA00038576"/>
    </source>
</evidence>
<dbReference type="FunFam" id="3.40.50.300:FF:000601">
    <property type="entry name" value="Mg-protoporphyrin IX chelatase"/>
    <property type="match status" value="1"/>
</dbReference>
<evidence type="ECO:0000256" key="1">
    <source>
        <dbReference type="ARBA" id="ARBA00005173"/>
    </source>
</evidence>
<evidence type="ECO:0000256" key="6">
    <source>
        <dbReference type="ARBA" id="ARBA00022741"/>
    </source>
</evidence>
<keyword evidence="8" id="KW-0149">Chlorophyll biosynthesis</keyword>
<sequence>MAALSALRCPIMTQAPCRSLPMRAAHSQHPQLSRCGHGHQKPHRISHLSSTAEGAVVMEPGTRTRRLAFPFTRIAGQEELKLALLLNVVDPSIGGALIMGDRGTGKSVAVRALVDVLPEIQVVKDDPFNSSPTDPGLMGPEPLAALRAGIPLETVRKPTPLVELPLGATEDRICGTIDVEKALSEGIKAYEPGLLARANRGILYVDEVNLLDDGLVDVVLDAAASGRNTVEREGISIVHPASFIMIGSGNPAEGELRPQLLDRFGLSVSVGTLQETSQRTRMVLDRLAFEGNPAAFLKTVAAEQEALVEQLERARQLLPEVTVSRDIKLKISELCSLLDTDGIRGDIVLNRAVRAAVALQGRKEVVLEDVVPLASMALSHRLRKDPLDPLDNNVKVALALRRMLNPKAVEKEEEAKKKQAAEAASKPKKAGAWGGLPR</sequence>
<dbReference type="SUPFAM" id="SSF52540">
    <property type="entry name" value="P-loop containing nucleoside triphosphate hydrolases"/>
    <property type="match status" value="1"/>
</dbReference>
<proteinExistence type="inferred from homology"/>